<name>A0A0P1FKC5_THAGE</name>
<dbReference type="AlphaFoldDB" id="A0A0P1FKC5"/>
<sequence length="88" mass="9481">MDFDANIEQLQLAYWNILLTAGPVLGIALAVGLFVGIIQAATSINEATLSFVPKLAIVLITMGLASGFMMTNLTDYFTHVFDMVASVR</sequence>
<dbReference type="OrthoDB" id="9806440at2"/>
<comment type="similarity">
    <text evidence="2 9">Belongs to the FliQ/MopD/SpaQ family.</text>
</comment>
<keyword evidence="7 9" id="KW-0472">Membrane</keyword>
<comment type="subcellular location">
    <subcellularLocation>
        <location evidence="1 9">Cell membrane</location>
        <topology evidence="1">Multi-pass membrane protein</topology>
    </subcellularLocation>
    <subcellularLocation>
        <location evidence="9">Bacterial flagellum basal body</location>
    </subcellularLocation>
</comment>
<dbReference type="InterPro" id="IPR002191">
    <property type="entry name" value="Bac_export_3"/>
</dbReference>
<proteinExistence type="inferred from homology"/>
<evidence type="ECO:0000256" key="5">
    <source>
        <dbReference type="ARBA" id="ARBA00022692"/>
    </source>
</evidence>
<reference evidence="10 11" key="1">
    <citation type="submission" date="2015-09" db="EMBL/GenBank/DDBJ databases">
        <authorList>
            <consortium name="Swine Surveillance"/>
        </authorList>
    </citation>
    <scope>NUCLEOTIDE SEQUENCE [LARGE SCALE GENOMIC DNA]</scope>
    <source>
        <strain evidence="10 11">CECT 4357</strain>
    </source>
</reference>
<keyword evidence="10" id="KW-0969">Cilium</keyword>
<evidence type="ECO:0000256" key="1">
    <source>
        <dbReference type="ARBA" id="ARBA00004651"/>
    </source>
</evidence>
<organism evidence="10 11">
    <name type="scientific">Thalassovita gelatinovora</name>
    <name type="common">Thalassobius gelatinovorus</name>
    <dbReference type="NCBI Taxonomy" id="53501"/>
    <lineage>
        <taxon>Bacteria</taxon>
        <taxon>Pseudomonadati</taxon>
        <taxon>Pseudomonadota</taxon>
        <taxon>Alphaproteobacteria</taxon>
        <taxon>Rhodobacterales</taxon>
        <taxon>Roseobacteraceae</taxon>
        <taxon>Thalassovita</taxon>
    </lineage>
</organism>
<gene>
    <name evidence="9 10" type="primary">fliQ</name>
    <name evidence="10" type="ORF">TG4357_03616</name>
</gene>
<dbReference type="GO" id="GO:0005886">
    <property type="term" value="C:plasma membrane"/>
    <property type="evidence" value="ECO:0007669"/>
    <property type="project" value="UniProtKB-SubCell"/>
</dbReference>
<evidence type="ECO:0000256" key="8">
    <source>
        <dbReference type="ARBA" id="ARBA00023143"/>
    </source>
</evidence>
<dbReference type="GO" id="GO:0009306">
    <property type="term" value="P:protein secretion"/>
    <property type="evidence" value="ECO:0007669"/>
    <property type="project" value="InterPro"/>
</dbReference>
<keyword evidence="5 9" id="KW-0812">Transmembrane</keyword>
<dbReference type="InterPro" id="IPR006305">
    <property type="entry name" value="FliQ"/>
</dbReference>
<evidence type="ECO:0000256" key="7">
    <source>
        <dbReference type="ARBA" id="ARBA00023136"/>
    </source>
</evidence>
<dbReference type="PANTHER" id="PTHR34040:SF2">
    <property type="entry name" value="FLAGELLAR BIOSYNTHETIC PROTEIN FLIQ"/>
    <property type="match status" value="1"/>
</dbReference>
<comment type="function">
    <text evidence="9">Role in flagellar biosynthesis.</text>
</comment>
<feature type="transmembrane region" description="Helical" evidence="9">
    <location>
        <begin position="51"/>
        <end position="70"/>
    </location>
</feature>
<dbReference type="EMBL" id="CYSA01000028">
    <property type="protein sequence ID" value="CUH68480.1"/>
    <property type="molecule type" value="Genomic_DNA"/>
</dbReference>
<dbReference type="Proteomes" id="UP000051587">
    <property type="component" value="Unassembled WGS sequence"/>
</dbReference>
<keyword evidence="10" id="KW-0966">Cell projection</keyword>
<evidence type="ECO:0000256" key="2">
    <source>
        <dbReference type="ARBA" id="ARBA00006156"/>
    </source>
</evidence>
<evidence type="ECO:0000256" key="9">
    <source>
        <dbReference type="RuleBase" id="RU364090"/>
    </source>
</evidence>
<evidence type="ECO:0000256" key="4">
    <source>
        <dbReference type="ARBA" id="ARBA00022475"/>
    </source>
</evidence>
<accession>A0A0P1FKC5</accession>
<evidence type="ECO:0000313" key="11">
    <source>
        <dbReference type="Proteomes" id="UP000051587"/>
    </source>
</evidence>
<dbReference type="GO" id="GO:0009425">
    <property type="term" value="C:bacterial-type flagellum basal body"/>
    <property type="evidence" value="ECO:0007669"/>
    <property type="project" value="UniProtKB-SubCell"/>
</dbReference>
<keyword evidence="11" id="KW-1185">Reference proteome</keyword>
<dbReference type="NCBIfam" id="TIGR01402">
    <property type="entry name" value="fliQ"/>
    <property type="match status" value="1"/>
</dbReference>
<dbReference type="PRINTS" id="PR00952">
    <property type="entry name" value="TYPE3IMQPROT"/>
</dbReference>
<evidence type="ECO:0000313" key="10">
    <source>
        <dbReference type="EMBL" id="CUH68480.1"/>
    </source>
</evidence>
<dbReference type="RefSeq" id="WP_058264291.1">
    <property type="nucleotide sequence ID" value="NZ_CP051181.1"/>
</dbReference>
<evidence type="ECO:0000256" key="6">
    <source>
        <dbReference type="ARBA" id="ARBA00022989"/>
    </source>
</evidence>
<keyword evidence="6 9" id="KW-1133">Transmembrane helix</keyword>
<dbReference type="GO" id="GO:0044780">
    <property type="term" value="P:bacterial-type flagellum assembly"/>
    <property type="evidence" value="ECO:0007669"/>
    <property type="project" value="InterPro"/>
</dbReference>
<keyword evidence="10" id="KW-0282">Flagellum</keyword>
<keyword evidence="4 9" id="KW-1003">Cell membrane</keyword>
<dbReference type="PIRSF" id="PIRSF004669">
    <property type="entry name" value="FliQ"/>
    <property type="match status" value="1"/>
</dbReference>
<feature type="transmembrane region" description="Helical" evidence="9">
    <location>
        <begin position="12"/>
        <end position="39"/>
    </location>
</feature>
<keyword evidence="8 9" id="KW-0975">Bacterial flagellum</keyword>
<protein>
    <recommendedName>
        <fullName evidence="3 9">Flagellar biosynthetic protein FliQ</fullName>
    </recommendedName>
</protein>
<dbReference type="PANTHER" id="PTHR34040">
    <property type="entry name" value="FLAGELLAR BIOSYNTHETIC PROTEIN FLIQ"/>
    <property type="match status" value="1"/>
</dbReference>
<dbReference type="STRING" id="53501.SAMN04488043_10677"/>
<evidence type="ECO:0000256" key="3">
    <source>
        <dbReference type="ARBA" id="ARBA00021718"/>
    </source>
</evidence>
<dbReference type="Pfam" id="PF01313">
    <property type="entry name" value="Bac_export_3"/>
    <property type="match status" value="1"/>
</dbReference>